<feature type="transmembrane region" description="Helical" evidence="8">
    <location>
        <begin position="6"/>
        <end position="28"/>
    </location>
</feature>
<reference evidence="9 10" key="1">
    <citation type="journal article" date="2023" name="Plants (Basel)">
        <title>Bridging the Gap: Combining Genomics and Transcriptomics Approaches to Understand Stylosanthes scabra, an Orphan Legume from the Brazilian Caatinga.</title>
        <authorList>
            <person name="Ferreira-Neto J.R.C."/>
            <person name="da Silva M.D."/>
            <person name="Binneck E."/>
            <person name="de Melo N.F."/>
            <person name="da Silva R.H."/>
            <person name="de Melo A.L.T.M."/>
            <person name="Pandolfi V."/>
            <person name="Bustamante F.O."/>
            <person name="Brasileiro-Vidal A.C."/>
            <person name="Benko-Iseppon A.M."/>
        </authorList>
    </citation>
    <scope>NUCLEOTIDE SEQUENCE [LARGE SCALE GENOMIC DNA]</scope>
    <source>
        <tissue evidence="9">Leaves</tissue>
    </source>
</reference>
<evidence type="ECO:0000313" key="9">
    <source>
        <dbReference type="EMBL" id="MED6144044.1"/>
    </source>
</evidence>
<organism evidence="9 10">
    <name type="scientific">Stylosanthes scabra</name>
    <dbReference type="NCBI Taxonomy" id="79078"/>
    <lineage>
        <taxon>Eukaryota</taxon>
        <taxon>Viridiplantae</taxon>
        <taxon>Streptophyta</taxon>
        <taxon>Embryophyta</taxon>
        <taxon>Tracheophyta</taxon>
        <taxon>Spermatophyta</taxon>
        <taxon>Magnoliopsida</taxon>
        <taxon>eudicotyledons</taxon>
        <taxon>Gunneridae</taxon>
        <taxon>Pentapetalae</taxon>
        <taxon>rosids</taxon>
        <taxon>fabids</taxon>
        <taxon>Fabales</taxon>
        <taxon>Fabaceae</taxon>
        <taxon>Papilionoideae</taxon>
        <taxon>50 kb inversion clade</taxon>
        <taxon>dalbergioids sensu lato</taxon>
        <taxon>Dalbergieae</taxon>
        <taxon>Pterocarpus clade</taxon>
        <taxon>Stylosanthes</taxon>
    </lineage>
</organism>
<evidence type="ECO:0000256" key="1">
    <source>
        <dbReference type="ARBA" id="ARBA00001971"/>
    </source>
</evidence>
<comment type="similarity">
    <text evidence="2">Belongs to the cytochrome P450 family.</text>
</comment>
<sequence>MKFTLEFLFAMMPFIATPTAVVLAAFIMKIHGRGLFDKNRKYHPISGTVLDHLFNFHRLVDFMTELASQRKTYRMLNFLRHEVYTADPINIEHILVTNFANYGKGWHQYSILSDLLGDGIFVVEGKKWRHQRKTASYQFSTKILRDFSSSVFKTNAVKLAGIVSQAAASNNSIELQVDLGYDHIMFFRGTQYSNLNLCNWQDLLHEIKSRYCI</sequence>
<evidence type="ECO:0000256" key="2">
    <source>
        <dbReference type="ARBA" id="ARBA00010617"/>
    </source>
</evidence>
<evidence type="ECO:0000256" key="3">
    <source>
        <dbReference type="ARBA" id="ARBA00022617"/>
    </source>
</evidence>
<evidence type="ECO:0000256" key="8">
    <source>
        <dbReference type="SAM" id="Phobius"/>
    </source>
</evidence>
<evidence type="ECO:0000256" key="5">
    <source>
        <dbReference type="ARBA" id="ARBA00023002"/>
    </source>
</evidence>
<name>A0ABU6T6B4_9FABA</name>
<keyword evidence="8" id="KW-0472">Membrane</keyword>
<dbReference type="EMBL" id="JASCZI010090650">
    <property type="protein sequence ID" value="MED6144044.1"/>
    <property type="molecule type" value="Genomic_DNA"/>
</dbReference>
<evidence type="ECO:0000313" key="10">
    <source>
        <dbReference type="Proteomes" id="UP001341840"/>
    </source>
</evidence>
<evidence type="ECO:0000256" key="4">
    <source>
        <dbReference type="ARBA" id="ARBA00022723"/>
    </source>
</evidence>
<keyword evidence="8" id="KW-1133">Transmembrane helix</keyword>
<keyword evidence="6" id="KW-0408">Iron</keyword>
<keyword evidence="4" id="KW-0479">Metal-binding</keyword>
<keyword evidence="7" id="KW-0503">Monooxygenase</keyword>
<dbReference type="PANTHER" id="PTHR24296">
    <property type="entry name" value="CYTOCHROME P450"/>
    <property type="match status" value="1"/>
</dbReference>
<comment type="caution">
    <text evidence="9">The sequence shown here is derived from an EMBL/GenBank/DDBJ whole genome shotgun (WGS) entry which is preliminary data.</text>
</comment>
<gene>
    <name evidence="9" type="ORF">PIB30_011837</name>
</gene>
<protein>
    <submittedName>
        <fullName evidence="9">Uncharacterized protein</fullName>
    </submittedName>
</protein>
<accession>A0ABU6T6B4</accession>
<dbReference type="Proteomes" id="UP001341840">
    <property type="component" value="Unassembled WGS sequence"/>
</dbReference>
<dbReference type="InterPro" id="IPR036396">
    <property type="entry name" value="Cyt_P450_sf"/>
</dbReference>
<dbReference type="SUPFAM" id="SSF48264">
    <property type="entry name" value="Cytochrome P450"/>
    <property type="match status" value="1"/>
</dbReference>
<dbReference type="Gene3D" id="1.10.630.10">
    <property type="entry name" value="Cytochrome P450"/>
    <property type="match status" value="1"/>
</dbReference>
<comment type="cofactor">
    <cofactor evidence="1">
        <name>heme</name>
        <dbReference type="ChEBI" id="CHEBI:30413"/>
    </cofactor>
</comment>
<evidence type="ECO:0000256" key="7">
    <source>
        <dbReference type="ARBA" id="ARBA00023033"/>
    </source>
</evidence>
<keyword evidence="3" id="KW-0349">Heme</keyword>
<proteinExistence type="inferred from homology"/>
<keyword evidence="5" id="KW-0560">Oxidoreductase</keyword>
<keyword evidence="8" id="KW-0812">Transmembrane</keyword>
<evidence type="ECO:0000256" key="6">
    <source>
        <dbReference type="ARBA" id="ARBA00023004"/>
    </source>
</evidence>
<keyword evidence="10" id="KW-1185">Reference proteome</keyword>